<reference evidence="1" key="1">
    <citation type="journal article" date="2019" name="bioRxiv">
        <title>The Genome of the Zebra Mussel, Dreissena polymorpha: A Resource for Invasive Species Research.</title>
        <authorList>
            <person name="McCartney M.A."/>
            <person name="Auch B."/>
            <person name="Kono T."/>
            <person name="Mallez S."/>
            <person name="Zhang Y."/>
            <person name="Obille A."/>
            <person name="Becker A."/>
            <person name="Abrahante J.E."/>
            <person name="Garbe J."/>
            <person name="Badalamenti J.P."/>
            <person name="Herman A."/>
            <person name="Mangelson H."/>
            <person name="Liachko I."/>
            <person name="Sullivan S."/>
            <person name="Sone E.D."/>
            <person name="Koren S."/>
            <person name="Silverstein K.A.T."/>
            <person name="Beckman K.B."/>
            <person name="Gohl D.M."/>
        </authorList>
    </citation>
    <scope>NUCLEOTIDE SEQUENCE</scope>
    <source>
        <strain evidence="1">Duluth1</strain>
        <tissue evidence="1">Whole animal</tissue>
    </source>
</reference>
<evidence type="ECO:0000313" key="2">
    <source>
        <dbReference type="Proteomes" id="UP000828390"/>
    </source>
</evidence>
<protein>
    <submittedName>
        <fullName evidence="1">Uncharacterized protein</fullName>
    </submittedName>
</protein>
<dbReference type="EMBL" id="JAIWYP010000001">
    <property type="protein sequence ID" value="KAH3892255.1"/>
    <property type="molecule type" value="Genomic_DNA"/>
</dbReference>
<sequence length="234" mass="26505">MKFHDPRQNCRSPGGYVFQRTNKSLDSPIKFNKDRTIHVTSRLLTRKIAPPSGGHVFQRTGTIFKPSLAIIRTNVLTKVLTRKTAPPLATIFCNRLEPFSNSTELPLRQIKTAPPPGGHENCSAPWPPYIIGTNVLTKFHEDWTINVTSTSSRQNCLPPGGHFHKDWTINVTSRVFEIDQDIVGTNLLTKFHEDQTINVASRVLTRQNVVKRQQTTHNGQKVITRAHHDHVVLR</sequence>
<proteinExistence type="predicted"/>
<comment type="caution">
    <text evidence="1">The sequence shown here is derived from an EMBL/GenBank/DDBJ whole genome shotgun (WGS) entry which is preliminary data.</text>
</comment>
<gene>
    <name evidence="1" type="ORF">DPMN_016370</name>
</gene>
<evidence type="ECO:0000313" key="1">
    <source>
        <dbReference type="EMBL" id="KAH3892255.1"/>
    </source>
</evidence>
<keyword evidence="2" id="KW-1185">Reference proteome</keyword>
<organism evidence="1 2">
    <name type="scientific">Dreissena polymorpha</name>
    <name type="common">Zebra mussel</name>
    <name type="synonym">Mytilus polymorpha</name>
    <dbReference type="NCBI Taxonomy" id="45954"/>
    <lineage>
        <taxon>Eukaryota</taxon>
        <taxon>Metazoa</taxon>
        <taxon>Spiralia</taxon>
        <taxon>Lophotrochozoa</taxon>
        <taxon>Mollusca</taxon>
        <taxon>Bivalvia</taxon>
        <taxon>Autobranchia</taxon>
        <taxon>Heteroconchia</taxon>
        <taxon>Euheterodonta</taxon>
        <taxon>Imparidentia</taxon>
        <taxon>Neoheterodontei</taxon>
        <taxon>Myida</taxon>
        <taxon>Dreissenoidea</taxon>
        <taxon>Dreissenidae</taxon>
        <taxon>Dreissena</taxon>
    </lineage>
</organism>
<accession>A0A9D4ND94</accession>
<reference evidence="1" key="2">
    <citation type="submission" date="2020-11" db="EMBL/GenBank/DDBJ databases">
        <authorList>
            <person name="McCartney M.A."/>
            <person name="Auch B."/>
            <person name="Kono T."/>
            <person name="Mallez S."/>
            <person name="Becker A."/>
            <person name="Gohl D.M."/>
            <person name="Silverstein K.A.T."/>
            <person name="Koren S."/>
            <person name="Bechman K.B."/>
            <person name="Herman A."/>
            <person name="Abrahante J.E."/>
            <person name="Garbe J."/>
        </authorList>
    </citation>
    <scope>NUCLEOTIDE SEQUENCE</scope>
    <source>
        <strain evidence="1">Duluth1</strain>
        <tissue evidence="1">Whole animal</tissue>
    </source>
</reference>
<dbReference type="AlphaFoldDB" id="A0A9D4ND94"/>
<dbReference type="Proteomes" id="UP000828390">
    <property type="component" value="Unassembled WGS sequence"/>
</dbReference>
<name>A0A9D4ND94_DREPO</name>